<keyword evidence="2" id="KW-1185">Reference proteome</keyword>
<dbReference type="Proteomes" id="UP000319210">
    <property type="component" value="Unassembled WGS sequence"/>
</dbReference>
<dbReference type="RefSeq" id="WP_051845894.1">
    <property type="nucleotide sequence ID" value="NZ_BJMM01000003.1"/>
</dbReference>
<organism evidence="1 2">
    <name type="scientific">Streptomyces cacaoi</name>
    <dbReference type="NCBI Taxonomy" id="1898"/>
    <lineage>
        <taxon>Bacteria</taxon>
        <taxon>Bacillati</taxon>
        <taxon>Actinomycetota</taxon>
        <taxon>Actinomycetes</taxon>
        <taxon>Kitasatosporales</taxon>
        <taxon>Streptomycetaceae</taxon>
        <taxon>Streptomyces</taxon>
    </lineage>
</organism>
<evidence type="ECO:0000313" key="2">
    <source>
        <dbReference type="Proteomes" id="UP000319210"/>
    </source>
</evidence>
<dbReference type="AlphaFoldDB" id="A0A4Y3QST0"/>
<dbReference type="Pfam" id="PF19707">
    <property type="entry name" value="DUF6204"/>
    <property type="match status" value="1"/>
</dbReference>
<proteinExistence type="predicted"/>
<dbReference type="OrthoDB" id="4803789at2"/>
<sequence>MFRVTIRGAFGPLDDAGRAALRAGTDGAVPGYTEAGSFTCDAGLSSFTFRCQVAPPPPGQEEDEEGWATLRALEALEAHGHPHRVLRVGVTDMRAIKIRRKGGAGQRAERRAR</sequence>
<comment type="caution">
    <text evidence="1">The sequence shown here is derived from an EMBL/GenBank/DDBJ whole genome shotgun (WGS) entry which is preliminary data.</text>
</comment>
<gene>
    <name evidence="1" type="ORF">SCA03_08130</name>
</gene>
<dbReference type="InterPro" id="IPR045778">
    <property type="entry name" value="DUF6204"/>
</dbReference>
<name>A0A4Y3QST0_STRCI</name>
<evidence type="ECO:0000313" key="1">
    <source>
        <dbReference type="EMBL" id="GEB48262.1"/>
    </source>
</evidence>
<dbReference type="EMBL" id="BJMM01000003">
    <property type="protein sequence ID" value="GEB48262.1"/>
    <property type="molecule type" value="Genomic_DNA"/>
</dbReference>
<protein>
    <submittedName>
        <fullName evidence="1">Uncharacterized protein</fullName>
    </submittedName>
</protein>
<reference evidence="1 2" key="1">
    <citation type="submission" date="2019-06" db="EMBL/GenBank/DDBJ databases">
        <title>Whole genome shotgun sequence of Streptomyces cacaoi subsp. cacaoi NBRC 12748.</title>
        <authorList>
            <person name="Hosoyama A."/>
            <person name="Uohara A."/>
            <person name="Ohji S."/>
            <person name="Ichikawa N."/>
        </authorList>
    </citation>
    <scope>NUCLEOTIDE SEQUENCE [LARGE SCALE GENOMIC DNA]</scope>
    <source>
        <strain evidence="1 2">NBRC 12748</strain>
    </source>
</reference>
<accession>A0A4Y3QST0</accession>